<gene>
    <name evidence="2" type="ORF">P691DRAFT_759138</name>
</gene>
<evidence type="ECO:0000256" key="1">
    <source>
        <dbReference type="SAM" id="MobiDB-lite"/>
    </source>
</evidence>
<dbReference type="AlphaFoldDB" id="A0A9P5XDH1"/>
<protein>
    <submittedName>
        <fullName evidence="2">Uncharacterized protein</fullName>
    </submittedName>
</protein>
<keyword evidence="3" id="KW-1185">Reference proteome</keyword>
<evidence type="ECO:0000313" key="3">
    <source>
        <dbReference type="Proteomes" id="UP000807342"/>
    </source>
</evidence>
<comment type="caution">
    <text evidence="2">The sequence shown here is derived from an EMBL/GenBank/DDBJ whole genome shotgun (WGS) entry which is preliminary data.</text>
</comment>
<evidence type="ECO:0000313" key="2">
    <source>
        <dbReference type="EMBL" id="KAF9449358.1"/>
    </source>
</evidence>
<feature type="region of interest" description="Disordered" evidence="1">
    <location>
        <begin position="81"/>
        <end position="153"/>
    </location>
</feature>
<dbReference type="EMBL" id="MU151133">
    <property type="protein sequence ID" value="KAF9449358.1"/>
    <property type="molecule type" value="Genomic_DNA"/>
</dbReference>
<accession>A0A9P5XDH1</accession>
<organism evidence="2 3">
    <name type="scientific">Macrolepiota fuliginosa MF-IS2</name>
    <dbReference type="NCBI Taxonomy" id="1400762"/>
    <lineage>
        <taxon>Eukaryota</taxon>
        <taxon>Fungi</taxon>
        <taxon>Dikarya</taxon>
        <taxon>Basidiomycota</taxon>
        <taxon>Agaricomycotina</taxon>
        <taxon>Agaricomycetes</taxon>
        <taxon>Agaricomycetidae</taxon>
        <taxon>Agaricales</taxon>
        <taxon>Agaricineae</taxon>
        <taxon>Agaricaceae</taxon>
        <taxon>Macrolepiota</taxon>
    </lineage>
</organism>
<dbReference type="Proteomes" id="UP000807342">
    <property type="component" value="Unassembled WGS sequence"/>
</dbReference>
<dbReference type="OrthoDB" id="2505950at2759"/>
<proteinExistence type="predicted"/>
<reference evidence="2" key="1">
    <citation type="submission" date="2020-11" db="EMBL/GenBank/DDBJ databases">
        <authorList>
            <consortium name="DOE Joint Genome Institute"/>
            <person name="Ahrendt S."/>
            <person name="Riley R."/>
            <person name="Andreopoulos W."/>
            <person name="Labutti K."/>
            <person name="Pangilinan J."/>
            <person name="Ruiz-Duenas F.J."/>
            <person name="Barrasa J.M."/>
            <person name="Sanchez-Garcia M."/>
            <person name="Camarero S."/>
            <person name="Miyauchi S."/>
            <person name="Serrano A."/>
            <person name="Linde D."/>
            <person name="Babiker R."/>
            <person name="Drula E."/>
            <person name="Ayuso-Fernandez I."/>
            <person name="Pacheco R."/>
            <person name="Padilla G."/>
            <person name="Ferreira P."/>
            <person name="Barriuso J."/>
            <person name="Kellner H."/>
            <person name="Castanera R."/>
            <person name="Alfaro M."/>
            <person name="Ramirez L."/>
            <person name="Pisabarro A.G."/>
            <person name="Kuo A."/>
            <person name="Tritt A."/>
            <person name="Lipzen A."/>
            <person name="He G."/>
            <person name="Yan M."/>
            <person name="Ng V."/>
            <person name="Cullen D."/>
            <person name="Martin F."/>
            <person name="Rosso M.-N."/>
            <person name="Henrissat B."/>
            <person name="Hibbett D."/>
            <person name="Martinez A.T."/>
            <person name="Grigoriev I.V."/>
        </authorList>
    </citation>
    <scope>NUCLEOTIDE SEQUENCE</scope>
    <source>
        <strain evidence="2">MF-IS2</strain>
    </source>
</reference>
<feature type="compositionally biased region" description="Low complexity" evidence="1">
    <location>
        <begin position="103"/>
        <end position="115"/>
    </location>
</feature>
<sequence>MAGWTDLFSLLVTLSIFGGTVYGVVYLANQISEGIKSTKENLKTKGYDISNKGVSIKTSKRFDREDYVDATQRGMLKAMTATSFNRRADSMDGSAPSPNSNFSTPNTPASATSSAFGQRPATMERADSNASVKSSGSGEKKKRAFFGSKKSSL</sequence>
<name>A0A9P5XDH1_9AGAR</name>